<dbReference type="PANTHER" id="PTHR33992:SF1">
    <property type="entry name" value="RIBONUCLEASE P PROTEIN COMPONENT"/>
    <property type="match status" value="1"/>
</dbReference>
<keyword evidence="4 8" id="KW-0378">Hydrolase</keyword>
<dbReference type="InterPro" id="IPR000100">
    <property type="entry name" value="RNase_P"/>
</dbReference>
<dbReference type="GO" id="GO:0004526">
    <property type="term" value="F:ribonuclease P activity"/>
    <property type="evidence" value="ECO:0007669"/>
    <property type="project" value="UniProtKB-UniRule"/>
</dbReference>
<dbReference type="EC" id="3.1.26.5" evidence="6"/>
<reference evidence="8 10" key="2">
    <citation type="submission" date="2022-03" db="EMBL/GenBank/DDBJ databases">
        <title>Metagenome-assembled genomes from swine fecal metagenomes.</title>
        <authorList>
            <person name="Holman D.B."/>
            <person name="Kommadath A."/>
        </authorList>
    </citation>
    <scope>NUCLEOTIDE SEQUENCE [LARGE SCALE GENOMIC DNA]</scope>
    <source>
        <strain evidence="8">SUG147</strain>
    </source>
</reference>
<dbReference type="InterPro" id="IPR020568">
    <property type="entry name" value="Ribosomal_Su5_D2-typ_SF"/>
</dbReference>
<organism evidence="7 9">
    <name type="scientific">Candidatus Colimorpha enterica</name>
    <dbReference type="NCBI Taxonomy" id="3083063"/>
    <lineage>
        <taxon>Bacteria</taxon>
        <taxon>Pseudomonadati</taxon>
        <taxon>Bacteroidota</taxon>
        <taxon>Bacteroidia</taxon>
        <taxon>Bacteroidales</taxon>
        <taxon>Candidatus Colimorpha</taxon>
    </lineage>
</organism>
<sequence length="124" mass="13945">MKEFAIKENHLFVKAYTKGMRFSGKTVTVYVLRDYKAAKLKKENPQKKYLNRIGFTATTKLGNAVTRNRCKRIMRAAYRGILSERSLRTGNLIVISARGQAVGATSEEVKRDLVAAFGKLGLFV</sequence>
<keyword evidence="2" id="KW-0540">Nuclease</keyword>
<keyword evidence="5" id="KW-0694">RNA-binding</keyword>
<name>R6T8I3_9BACT</name>
<dbReference type="SUPFAM" id="SSF54211">
    <property type="entry name" value="Ribosomal protein S5 domain 2-like"/>
    <property type="match status" value="1"/>
</dbReference>
<evidence type="ECO:0000313" key="8">
    <source>
        <dbReference type="EMBL" id="MCI5754889.1"/>
    </source>
</evidence>
<proteinExistence type="predicted"/>
<dbReference type="EMBL" id="JALEMU010000022">
    <property type="protein sequence ID" value="MCI5754889.1"/>
    <property type="molecule type" value="Genomic_DNA"/>
</dbReference>
<accession>R6T8I3</accession>
<evidence type="ECO:0000256" key="5">
    <source>
        <dbReference type="ARBA" id="ARBA00022884"/>
    </source>
</evidence>
<evidence type="ECO:0000256" key="2">
    <source>
        <dbReference type="ARBA" id="ARBA00022722"/>
    </source>
</evidence>
<evidence type="ECO:0000313" key="7">
    <source>
        <dbReference type="EMBL" id="CDC69738.1"/>
    </source>
</evidence>
<dbReference type="InterPro" id="IPR014721">
    <property type="entry name" value="Ribsml_uS5_D2-typ_fold_subgr"/>
</dbReference>
<dbReference type="Proteomes" id="UP000017938">
    <property type="component" value="Unassembled WGS sequence"/>
</dbReference>
<evidence type="ECO:0000313" key="10">
    <source>
        <dbReference type="Proteomes" id="UP001139365"/>
    </source>
</evidence>
<dbReference type="Pfam" id="PF00825">
    <property type="entry name" value="Ribonuclease_P"/>
    <property type="match status" value="1"/>
</dbReference>
<protein>
    <recommendedName>
        <fullName evidence="6">Ribonuclease P protein component</fullName>
        <ecNumber evidence="6">3.1.26.5</ecNumber>
    </recommendedName>
</protein>
<keyword evidence="3" id="KW-0255">Endonuclease</keyword>
<gene>
    <name evidence="8" type="primary">rnpA</name>
    <name evidence="7" type="ORF">BN580_00600</name>
    <name evidence="8" type="ORF">MR241_01160</name>
</gene>
<reference evidence="7" key="1">
    <citation type="submission" date="2012-11" db="EMBL/GenBank/DDBJ databases">
        <title>Dependencies among metagenomic species, viruses, plasmids and units of genetic variation.</title>
        <authorList>
            <person name="Nielsen H.B."/>
            <person name="Almeida M."/>
            <person name="Juncker A.S."/>
            <person name="Rasmussen S."/>
            <person name="Li J."/>
            <person name="Sunagawa S."/>
            <person name="Plichta D."/>
            <person name="Gautier L."/>
            <person name="Le Chatelier E."/>
            <person name="Peletier E."/>
            <person name="Bonde I."/>
            <person name="Nielsen T."/>
            <person name="Manichanh C."/>
            <person name="Arumugam M."/>
            <person name="Batto J."/>
            <person name="Santos M.B.Q.D."/>
            <person name="Blom N."/>
            <person name="Borruel N."/>
            <person name="Burgdorf K.S."/>
            <person name="Boumezbeur F."/>
            <person name="Casellas F."/>
            <person name="Dore J."/>
            <person name="Guarner F."/>
            <person name="Hansen T."/>
            <person name="Hildebrand F."/>
            <person name="Kaas R.S."/>
            <person name="Kennedy S."/>
            <person name="Kristiansen K."/>
            <person name="Kultima J.R."/>
            <person name="Leonard P."/>
            <person name="Levenez F."/>
            <person name="Lund O."/>
            <person name="Moumen B."/>
            <person name="Le Paslier D."/>
            <person name="Pons N."/>
            <person name="Pedersen O."/>
            <person name="Prifti E."/>
            <person name="Qin J."/>
            <person name="Raes J."/>
            <person name="Tap J."/>
            <person name="Tims S."/>
            <person name="Ussery D.W."/>
            <person name="Yamada T."/>
            <person name="MetaHit consortium"/>
            <person name="Renault P."/>
            <person name="Sicheritz-Ponten T."/>
            <person name="Bork P."/>
            <person name="Wang J."/>
            <person name="Brunak S."/>
            <person name="Ehrlich S.D."/>
        </authorList>
    </citation>
    <scope>NUCLEOTIDE SEQUENCE [LARGE SCALE GENOMIC DNA]</scope>
</reference>
<keyword evidence="1" id="KW-0819">tRNA processing</keyword>
<evidence type="ECO:0000256" key="6">
    <source>
        <dbReference type="NCBIfam" id="TIGR00188"/>
    </source>
</evidence>
<dbReference type="GO" id="GO:0042781">
    <property type="term" value="F:3'-tRNA processing endoribonuclease activity"/>
    <property type="evidence" value="ECO:0007669"/>
    <property type="project" value="TreeGrafter"/>
</dbReference>
<evidence type="ECO:0000256" key="3">
    <source>
        <dbReference type="ARBA" id="ARBA00022759"/>
    </source>
</evidence>
<dbReference type="Gene3D" id="3.30.230.10">
    <property type="match status" value="1"/>
</dbReference>
<dbReference type="GO" id="GO:0030677">
    <property type="term" value="C:ribonuclease P complex"/>
    <property type="evidence" value="ECO:0007669"/>
    <property type="project" value="TreeGrafter"/>
</dbReference>
<dbReference type="GO" id="GO:0000049">
    <property type="term" value="F:tRNA binding"/>
    <property type="evidence" value="ECO:0007669"/>
    <property type="project" value="InterPro"/>
</dbReference>
<dbReference type="EMBL" id="CBFW010000012">
    <property type="protein sequence ID" value="CDC69738.1"/>
    <property type="molecule type" value="Genomic_DNA"/>
</dbReference>
<evidence type="ECO:0000256" key="4">
    <source>
        <dbReference type="ARBA" id="ARBA00022801"/>
    </source>
</evidence>
<dbReference type="Proteomes" id="UP001139365">
    <property type="component" value="Unassembled WGS sequence"/>
</dbReference>
<dbReference type="PANTHER" id="PTHR33992">
    <property type="entry name" value="RIBONUCLEASE P PROTEIN COMPONENT"/>
    <property type="match status" value="1"/>
</dbReference>
<dbReference type="STRING" id="1263015.BN580_00600"/>
<comment type="caution">
    <text evidence="7">The sequence shown here is derived from an EMBL/GenBank/DDBJ whole genome shotgun (WGS) entry which is preliminary data.</text>
</comment>
<dbReference type="NCBIfam" id="TIGR00188">
    <property type="entry name" value="rnpA"/>
    <property type="match status" value="1"/>
</dbReference>
<evidence type="ECO:0000256" key="1">
    <source>
        <dbReference type="ARBA" id="ARBA00022694"/>
    </source>
</evidence>
<dbReference type="AlphaFoldDB" id="R6T8I3"/>
<evidence type="ECO:0000313" key="9">
    <source>
        <dbReference type="Proteomes" id="UP000017938"/>
    </source>
</evidence>